<feature type="transmembrane region" description="Helical" evidence="2">
    <location>
        <begin position="38"/>
        <end position="55"/>
    </location>
</feature>
<evidence type="ECO:0000256" key="2">
    <source>
        <dbReference type="SAM" id="Phobius"/>
    </source>
</evidence>
<accession>A0ABP6ST37</accession>
<keyword evidence="4" id="KW-1185">Reference proteome</keyword>
<feature type="transmembrane region" description="Helical" evidence="2">
    <location>
        <begin position="12"/>
        <end position="32"/>
    </location>
</feature>
<comment type="caution">
    <text evidence="3">The sequence shown here is derived from an EMBL/GenBank/DDBJ whole genome shotgun (WGS) entry which is preliminary data.</text>
</comment>
<dbReference type="EMBL" id="BAAAYN010000007">
    <property type="protein sequence ID" value="GAA3384263.1"/>
    <property type="molecule type" value="Genomic_DNA"/>
</dbReference>
<reference evidence="4" key="1">
    <citation type="journal article" date="2019" name="Int. J. Syst. Evol. Microbiol.">
        <title>The Global Catalogue of Microorganisms (GCM) 10K type strain sequencing project: providing services to taxonomists for standard genome sequencing and annotation.</title>
        <authorList>
            <consortium name="The Broad Institute Genomics Platform"/>
            <consortium name="The Broad Institute Genome Sequencing Center for Infectious Disease"/>
            <person name="Wu L."/>
            <person name="Ma J."/>
        </authorList>
    </citation>
    <scope>NUCLEOTIDE SEQUENCE [LARGE SCALE GENOMIC DNA]</scope>
    <source>
        <strain evidence="4">JCM 9458</strain>
    </source>
</reference>
<proteinExistence type="predicted"/>
<name>A0ABP6ST37_9ACTN</name>
<evidence type="ECO:0000313" key="3">
    <source>
        <dbReference type="EMBL" id="GAA3384263.1"/>
    </source>
</evidence>
<keyword evidence="2" id="KW-0472">Membrane</keyword>
<keyword evidence="1" id="KW-0175">Coiled coil</keyword>
<organism evidence="3 4">
    <name type="scientific">Cryptosporangium minutisporangium</name>
    <dbReference type="NCBI Taxonomy" id="113569"/>
    <lineage>
        <taxon>Bacteria</taxon>
        <taxon>Bacillati</taxon>
        <taxon>Actinomycetota</taxon>
        <taxon>Actinomycetes</taxon>
        <taxon>Cryptosporangiales</taxon>
        <taxon>Cryptosporangiaceae</taxon>
        <taxon>Cryptosporangium</taxon>
    </lineage>
</organism>
<feature type="coiled-coil region" evidence="1">
    <location>
        <begin position="76"/>
        <end position="113"/>
    </location>
</feature>
<keyword evidence="2" id="KW-1133">Transmembrane helix</keyword>
<evidence type="ECO:0000313" key="4">
    <source>
        <dbReference type="Proteomes" id="UP001501676"/>
    </source>
</evidence>
<keyword evidence="2" id="KW-0812">Transmembrane</keyword>
<gene>
    <name evidence="3" type="ORF">GCM10020369_13310</name>
</gene>
<evidence type="ECO:0000256" key="1">
    <source>
        <dbReference type="SAM" id="Coils"/>
    </source>
</evidence>
<sequence length="422" mass="46538">MRTLRRVVSDHSLIVVWAGGATLTLLFAGWLLGGFFPVVVAIALGLLVLALLWTIRDLVEVEESSTDGLAGSIERHDRAAADLRDLRTRLRAVEEAQRERDELGDRVGRLESVLALLTRWPRDPIADPVTSSLFLRPTSGSADGRHAVRDGVAGFQRRRAAQEQARKRVARWRTQLASGPDRLAVYADVFWLPRCPAARNRPMLFVRRTRMEAPPWPPETESGRPPRDEFVAAMEERFTDSRSRREVAFWSSPTGEDLARLVARLAADHDRWQDLVDGLPAIVRDGDDDRLGPATVAEIGSLVADGEPVRVARYVGLIAGARTAEPAFRHAYVVWTDGDPVAALLADTVVRALDGMTADRGGPAAGPDVRFVAERFHGAGTAGMTRWHGVEGLRADARSVLEQRRGREAAGGRRRHRVSHRA</sequence>
<dbReference type="Proteomes" id="UP001501676">
    <property type="component" value="Unassembled WGS sequence"/>
</dbReference>
<protein>
    <submittedName>
        <fullName evidence="3">Uncharacterized protein</fullName>
    </submittedName>
</protein>
<dbReference type="RefSeq" id="WP_345727088.1">
    <property type="nucleotide sequence ID" value="NZ_BAAAYN010000007.1"/>
</dbReference>